<dbReference type="Proteomes" id="UP001203665">
    <property type="component" value="Unassembled WGS sequence"/>
</dbReference>
<reference evidence="1" key="1">
    <citation type="submission" date="2022-06" db="EMBL/GenBank/DDBJ databases">
        <title>Alkalicoccobacillus porphyridii sp. nov., isolated from a marine red alga, Porphyridium purpureum and reclassification of Shouchella plakortidis and Shouchella gibsonii as Alkalicoccobacillus plakortidis comb. nov. and Alkalicoccobacillus gibsonii comb. nov.</title>
        <authorList>
            <person name="Kim K.H."/>
            <person name="Lee J.K."/>
            <person name="Han D.M."/>
            <person name="Baek J.H."/>
            <person name="Jeon C.O."/>
        </authorList>
    </citation>
    <scope>NUCLEOTIDE SEQUENCE</scope>
    <source>
        <strain evidence="1">DSM 19153</strain>
    </source>
</reference>
<protein>
    <submittedName>
        <fullName evidence="1">Uncharacterized protein</fullName>
    </submittedName>
</protein>
<gene>
    <name evidence="1" type="ORF">NDM98_11020</name>
</gene>
<proteinExistence type="predicted"/>
<sequence length="61" mass="6882">MFPPLCFIDMDQSEAVPAENVEAETQPEEEVEVSFFVVDFFKGLFDTLFGSDETTTVAKKQ</sequence>
<evidence type="ECO:0000313" key="1">
    <source>
        <dbReference type="EMBL" id="MCM2675972.1"/>
    </source>
</evidence>
<keyword evidence="2" id="KW-1185">Reference proteome</keyword>
<name>A0ABT0XL92_9BACI</name>
<accession>A0ABT0XL92</accession>
<organism evidence="1 2">
    <name type="scientific">Alkalicoccobacillus plakortidis</name>
    <dbReference type="NCBI Taxonomy" id="444060"/>
    <lineage>
        <taxon>Bacteria</taxon>
        <taxon>Bacillati</taxon>
        <taxon>Bacillota</taxon>
        <taxon>Bacilli</taxon>
        <taxon>Bacillales</taxon>
        <taxon>Bacillaceae</taxon>
        <taxon>Alkalicoccobacillus</taxon>
    </lineage>
</organism>
<evidence type="ECO:0000313" key="2">
    <source>
        <dbReference type="Proteomes" id="UP001203665"/>
    </source>
</evidence>
<comment type="caution">
    <text evidence="1">The sequence shown here is derived from an EMBL/GenBank/DDBJ whole genome shotgun (WGS) entry which is preliminary data.</text>
</comment>
<dbReference type="EMBL" id="JAMQJY010000001">
    <property type="protein sequence ID" value="MCM2675972.1"/>
    <property type="molecule type" value="Genomic_DNA"/>
</dbReference>